<name>A0ABR9QJ69_9BACI</name>
<dbReference type="RefSeq" id="WP_193536323.1">
    <property type="nucleotide sequence ID" value="NZ_JADCLJ010000020.1"/>
</dbReference>
<evidence type="ECO:0000256" key="1">
    <source>
        <dbReference type="SAM" id="MobiDB-lite"/>
    </source>
</evidence>
<comment type="caution">
    <text evidence="2">The sequence shown here is derived from an EMBL/GenBank/DDBJ whole genome shotgun (WGS) entry which is preliminary data.</text>
</comment>
<protein>
    <submittedName>
        <fullName evidence="2">Uncharacterized protein</fullName>
    </submittedName>
</protein>
<accession>A0ABR9QJ69</accession>
<organism evidence="2 3">
    <name type="scientific">Litchfieldia luteola</name>
    <dbReference type="NCBI Taxonomy" id="682179"/>
    <lineage>
        <taxon>Bacteria</taxon>
        <taxon>Bacillati</taxon>
        <taxon>Bacillota</taxon>
        <taxon>Bacilli</taxon>
        <taxon>Bacillales</taxon>
        <taxon>Bacillaceae</taxon>
        <taxon>Litchfieldia</taxon>
    </lineage>
</organism>
<dbReference type="Proteomes" id="UP001516662">
    <property type="component" value="Unassembled WGS sequence"/>
</dbReference>
<dbReference type="EMBL" id="JADCLJ010000020">
    <property type="protein sequence ID" value="MBE4908537.1"/>
    <property type="molecule type" value="Genomic_DNA"/>
</dbReference>
<evidence type="ECO:0000313" key="2">
    <source>
        <dbReference type="EMBL" id="MBE4908537.1"/>
    </source>
</evidence>
<proteinExistence type="predicted"/>
<keyword evidence="3" id="KW-1185">Reference proteome</keyword>
<gene>
    <name evidence="2" type="ORF">IMZ08_10760</name>
</gene>
<reference evidence="2 3" key="1">
    <citation type="submission" date="2020-10" db="EMBL/GenBank/DDBJ databases">
        <title>Bacillus sp. HD4P25, an endophyte from a halophyte.</title>
        <authorList>
            <person name="Sun J.-Q."/>
        </authorList>
    </citation>
    <scope>NUCLEOTIDE SEQUENCE [LARGE SCALE GENOMIC DNA]</scope>
    <source>
        <strain evidence="2 3">YIM 93174</strain>
    </source>
</reference>
<sequence>MPGNDKTPDLVEQPLMSTGTTQPGFEKGREESNLVRPPKIGEVIVGVQESKNRTK</sequence>
<evidence type="ECO:0000313" key="3">
    <source>
        <dbReference type="Proteomes" id="UP001516662"/>
    </source>
</evidence>
<feature type="region of interest" description="Disordered" evidence="1">
    <location>
        <begin position="1"/>
        <end position="55"/>
    </location>
</feature>